<dbReference type="Gene3D" id="3.30.720.100">
    <property type="match status" value="1"/>
</dbReference>
<name>A0ABX1GQP9_9FLAO</name>
<sequence length="141" mass="15965">MTDSSNENKAKGELLTFLTFQKEDAEQAMNFYVSLFDNSKVIDIERWGPGMPSKEGTIKYATFQLNGSLYMCSDSPPIHEWDFTPAVSNFVNCSDEAELESLFDRLAENGTVLMPLNNYGFSQKFGFVTDQFGVSWQLNLK</sequence>
<organism evidence="2 3">
    <name type="scientific">Croceivirga thetidis</name>
    <dbReference type="NCBI Taxonomy" id="2721623"/>
    <lineage>
        <taxon>Bacteria</taxon>
        <taxon>Pseudomonadati</taxon>
        <taxon>Bacteroidota</taxon>
        <taxon>Flavobacteriia</taxon>
        <taxon>Flavobacteriales</taxon>
        <taxon>Flavobacteriaceae</taxon>
        <taxon>Croceivirga</taxon>
    </lineage>
</organism>
<dbReference type="EMBL" id="JAAWWL010000002">
    <property type="protein sequence ID" value="NKI32255.1"/>
    <property type="molecule type" value="Genomic_DNA"/>
</dbReference>
<protein>
    <submittedName>
        <fullName evidence="2">VOC family protein</fullName>
    </submittedName>
</protein>
<dbReference type="PANTHER" id="PTHR33990:SF4">
    <property type="entry name" value="PHNB-LIKE DOMAIN-CONTAINING PROTEIN"/>
    <property type="match status" value="1"/>
</dbReference>
<evidence type="ECO:0000313" key="2">
    <source>
        <dbReference type="EMBL" id="NKI32255.1"/>
    </source>
</evidence>
<dbReference type="CDD" id="cd06588">
    <property type="entry name" value="PhnB_like"/>
    <property type="match status" value="1"/>
</dbReference>
<evidence type="ECO:0000313" key="3">
    <source>
        <dbReference type="Proteomes" id="UP000718451"/>
    </source>
</evidence>
<dbReference type="Proteomes" id="UP000718451">
    <property type="component" value="Unassembled WGS sequence"/>
</dbReference>
<dbReference type="PIRSF" id="PIRSF021700">
    <property type="entry name" value="3_dmu_93_MTrfase"/>
    <property type="match status" value="1"/>
</dbReference>
<feature type="domain" description="PhnB-like" evidence="1">
    <location>
        <begin position="14"/>
        <end position="138"/>
    </location>
</feature>
<dbReference type="Pfam" id="PF06983">
    <property type="entry name" value="3-dmu-9_3-mt"/>
    <property type="match status" value="1"/>
</dbReference>
<reference evidence="2 3" key="1">
    <citation type="submission" date="2020-04" db="EMBL/GenBank/DDBJ databases">
        <authorList>
            <person name="Yoon J."/>
        </authorList>
    </citation>
    <scope>NUCLEOTIDE SEQUENCE [LARGE SCALE GENOMIC DNA]</scope>
    <source>
        <strain evidence="2 3">DJ-13</strain>
    </source>
</reference>
<dbReference type="PANTHER" id="PTHR33990">
    <property type="entry name" value="PROTEIN YJDN-RELATED"/>
    <property type="match status" value="1"/>
</dbReference>
<proteinExistence type="predicted"/>
<keyword evidence="3" id="KW-1185">Reference proteome</keyword>
<gene>
    <name evidence="2" type="ORF">HCU67_09905</name>
</gene>
<dbReference type="InterPro" id="IPR028973">
    <property type="entry name" value="PhnB-like"/>
</dbReference>
<dbReference type="Gene3D" id="3.30.720.110">
    <property type="match status" value="1"/>
</dbReference>
<dbReference type="InterPro" id="IPR009725">
    <property type="entry name" value="3_dmu_93_MTrfase"/>
</dbReference>
<comment type="caution">
    <text evidence="2">The sequence shown here is derived from an EMBL/GenBank/DDBJ whole genome shotgun (WGS) entry which is preliminary data.</text>
</comment>
<evidence type="ECO:0000259" key="1">
    <source>
        <dbReference type="Pfam" id="PF06983"/>
    </source>
</evidence>
<accession>A0ABX1GQP9</accession>
<dbReference type="SUPFAM" id="SSF54593">
    <property type="entry name" value="Glyoxalase/Bleomycin resistance protein/Dihydroxybiphenyl dioxygenase"/>
    <property type="match status" value="1"/>
</dbReference>
<dbReference type="InterPro" id="IPR029068">
    <property type="entry name" value="Glyas_Bleomycin-R_OHBP_Dase"/>
</dbReference>